<evidence type="ECO:0000256" key="3">
    <source>
        <dbReference type="ARBA" id="ARBA00023054"/>
    </source>
</evidence>
<organism evidence="6 7">
    <name type="scientific">Elliptochloris bilobata</name>
    <dbReference type="NCBI Taxonomy" id="381761"/>
    <lineage>
        <taxon>Eukaryota</taxon>
        <taxon>Viridiplantae</taxon>
        <taxon>Chlorophyta</taxon>
        <taxon>core chlorophytes</taxon>
        <taxon>Trebouxiophyceae</taxon>
        <taxon>Trebouxiophyceae incertae sedis</taxon>
        <taxon>Elliptochloris clade</taxon>
        <taxon>Elliptochloris</taxon>
    </lineage>
</organism>
<accession>A0AAW1RMW1</accession>
<dbReference type="PANTHER" id="PTHR14577:SF0">
    <property type="entry name" value="NUCLEOLAR PROTEIN 12"/>
    <property type="match status" value="1"/>
</dbReference>
<sequence>MKQAWGGTYSEGNALSFSELVPGDAVPTAHHVDKRRQKRKGLEVVFDPAAHKDFVTGFHKRKLQRRKEAQEKLEEKARKQRLEDRAKRREELRERLHLDRYGTPPVSEDDAPASGAPAPRRVLEYAAGDLHTTVTVAPISMYSDEEPSSSGSDKEEAHAGGAAAAAPQKHFPSPGAACRSASASAAFGPGRPHGGKKRPAGTFSRLVEPRGATQAGGAAGRRNKGTKGKKRRT</sequence>
<keyword evidence="7" id="KW-1185">Reference proteome</keyword>
<dbReference type="EMBL" id="JALJOU010000030">
    <property type="protein sequence ID" value="KAK9835043.1"/>
    <property type="molecule type" value="Genomic_DNA"/>
</dbReference>
<reference evidence="6 7" key="1">
    <citation type="journal article" date="2024" name="Nat. Commun.">
        <title>Phylogenomics reveals the evolutionary origins of lichenization in chlorophyte algae.</title>
        <authorList>
            <person name="Puginier C."/>
            <person name="Libourel C."/>
            <person name="Otte J."/>
            <person name="Skaloud P."/>
            <person name="Haon M."/>
            <person name="Grisel S."/>
            <person name="Petersen M."/>
            <person name="Berrin J.G."/>
            <person name="Delaux P.M."/>
            <person name="Dal Grande F."/>
            <person name="Keller J."/>
        </authorList>
    </citation>
    <scope>NUCLEOTIDE SEQUENCE [LARGE SCALE GENOMIC DNA]</scope>
    <source>
        <strain evidence="6 7">SAG 245.80</strain>
    </source>
</reference>
<feature type="region of interest" description="Disordered" evidence="5">
    <location>
        <begin position="64"/>
        <end position="124"/>
    </location>
</feature>
<evidence type="ECO:0000256" key="4">
    <source>
        <dbReference type="ARBA" id="ARBA00023242"/>
    </source>
</evidence>
<name>A0AAW1RMW1_9CHLO</name>
<proteinExistence type="inferred from homology"/>
<comment type="subcellular location">
    <subcellularLocation>
        <location evidence="1">Nucleus</location>
        <location evidence="1">Nucleolus</location>
    </subcellularLocation>
</comment>
<evidence type="ECO:0000313" key="7">
    <source>
        <dbReference type="Proteomes" id="UP001445335"/>
    </source>
</evidence>
<dbReference type="AlphaFoldDB" id="A0AAW1RMW1"/>
<evidence type="ECO:0008006" key="8">
    <source>
        <dbReference type="Google" id="ProtNLM"/>
    </source>
</evidence>
<feature type="compositionally biased region" description="Basic residues" evidence="5">
    <location>
        <begin position="221"/>
        <end position="233"/>
    </location>
</feature>
<dbReference type="Pfam" id="PF09805">
    <property type="entry name" value="Nop25"/>
    <property type="match status" value="1"/>
</dbReference>
<evidence type="ECO:0000256" key="5">
    <source>
        <dbReference type="SAM" id="MobiDB-lite"/>
    </source>
</evidence>
<keyword evidence="4" id="KW-0539">Nucleus</keyword>
<feature type="region of interest" description="Disordered" evidence="5">
    <location>
        <begin position="137"/>
        <end position="233"/>
    </location>
</feature>
<dbReference type="GO" id="GO:0019843">
    <property type="term" value="F:rRNA binding"/>
    <property type="evidence" value="ECO:0007669"/>
    <property type="project" value="TreeGrafter"/>
</dbReference>
<dbReference type="PANTHER" id="PTHR14577">
    <property type="entry name" value="NUCLEOLAR PROTEIN 12"/>
    <property type="match status" value="1"/>
</dbReference>
<evidence type="ECO:0000313" key="6">
    <source>
        <dbReference type="EMBL" id="KAK9835043.1"/>
    </source>
</evidence>
<evidence type="ECO:0000256" key="2">
    <source>
        <dbReference type="ARBA" id="ARBA00007175"/>
    </source>
</evidence>
<gene>
    <name evidence="6" type="ORF">WJX81_006555</name>
</gene>
<dbReference type="Proteomes" id="UP001445335">
    <property type="component" value="Unassembled WGS sequence"/>
</dbReference>
<comment type="similarity">
    <text evidence="2">Belongs to the RRP17 family.</text>
</comment>
<feature type="compositionally biased region" description="Low complexity" evidence="5">
    <location>
        <begin position="176"/>
        <end position="190"/>
    </location>
</feature>
<keyword evidence="3" id="KW-0175">Coiled coil</keyword>
<evidence type="ECO:0000256" key="1">
    <source>
        <dbReference type="ARBA" id="ARBA00004604"/>
    </source>
</evidence>
<protein>
    <recommendedName>
        <fullName evidence="8">Nucleolar protein 12</fullName>
    </recommendedName>
</protein>
<comment type="caution">
    <text evidence="6">The sequence shown here is derived from an EMBL/GenBank/DDBJ whole genome shotgun (WGS) entry which is preliminary data.</text>
</comment>
<dbReference type="GO" id="GO:0005730">
    <property type="term" value="C:nucleolus"/>
    <property type="evidence" value="ECO:0007669"/>
    <property type="project" value="UniProtKB-SubCell"/>
</dbReference>
<feature type="compositionally biased region" description="Basic and acidic residues" evidence="5">
    <location>
        <begin position="66"/>
        <end position="100"/>
    </location>
</feature>
<dbReference type="InterPro" id="IPR019186">
    <property type="entry name" value="Nucleolar_protein_12"/>
</dbReference>